<evidence type="ECO:0000256" key="6">
    <source>
        <dbReference type="ARBA" id="ARBA00022843"/>
    </source>
</evidence>
<evidence type="ECO:0000256" key="2">
    <source>
        <dbReference type="ARBA" id="ARBA00022679"/>
    </source>
</evidence>
<feature type="domain" description="UBC core" evidence="15">
    <location>
        <begin position="4"/>
        <end position="153"/>
    </location>
</feature>
<reference evidence="16" key="4">
    <citation type="submission" date="2025-09" db="UniProtKB">
        <authorList>
            <consortium name="Ensembl"/>
        </authorList>
    </citation>
    <scope>IDENTIFICATION</scope>
    <source>
        <strain evidence="16">17573</strain>
    </source>
</reference>
<dbReference type="STRING" id="9544.ENSMMUP00000046454"/>
<evidence type="ECO:0000256" key="5">
    <source>
        <dbReference type="ARBA" id="ARBA00022840"/>
    </source>
</evidence>
<dbReference type="GO" id="GO:0061631">
    <property type="term" value="F:ubiquitin conjugating enzyme activity"/>
    <property type="evidence" value="ECO:0000318"/>
    <property type="project" value="GO_Central"/>
</dbReference>
<evidence type="ECO:0000256" key="9">
    <source>
        <dbReference type="ARBA" id="ARBA00072443"/>
    </source>
</evidence>
<name>A0A1D5QEI5_MACMU</name>
<dbReference type="PROSITE" id="PS50127">
    <property type="entry name" value="UBC_2"/>
    <property type="match status" value="1"/>
</dbReference>
<reference evidence="16" key="3">
    <citation type="submission" date="2025-08" db="UniProtKB">
        <authorList>
            <consortium name="Ensembl"/>
        </authorList>
    </citation>
    <scope>IDENTIFICATION</scope>
    <source>
        <strain evidence="16">17573</strain>
    </source>
</reference>
<evidence type="ECO:0000256" key="13">
    <source>
        <dbReference type="PROSITE-ProRule" id="PRU10133"/>
    </source>
</evidence>
<dbReference type="OMA" id="SEDMMQW"/>
<evidence type="ECO:0000313" key="17">
    <source>
        <dbReference type="Proteomes" id="UP000006718"/>
    </source>
</evidence>
<dbReference type="CTD" id="148581"/>
<evidence type="ECO:0000256" key="4">
    <source>
        <dbReference type="ARBA" id="ARBA00022786"/>
    </source>
</evidence>
<dbReference type="KEGG" id="mcc:697545"/>
<dbReference type="Pfam" id="PF00179">
    <property type="entry name" value="UQ_con"/>
    <property type="match status" value="1"/>
</dbReference>
<keyword evidence="3 14" id="KW-0547">Nucleotide-binding</keyword>
<dbReference type="Ensembl" id="ENSMMUT00000053922.2">
    <property type="protein sequence ID" value="ENSMMUP00000046454.2"/>
    <property type="gene ID" value="ENSMMUG00000012538.3"/>
</dbReference>
<dbReference type="GO" id="GO:0000209">
    <property type="term" value="P:protein polyubiquitination"/>
    <property type="evidence" value="ECO:0000318"/>
    <property type="project" value="GO_Central"/>
</dbReference>
<evidence type="ECO:0000256" key="3">
    <source>
        <dbReference type="ARBA" id="ARBA00022741"/>
    </source>
</evidence>
<sequence length="322" mass="37760">MHGRAYLLLQRDFYDLKENNYKGITARPVSEDMMEWEVEIEGLQNSVWQGLVFQLTIHFTSEYNYAPPVVKFVTIPFHPNVDPHTGQPCIDFLDNPKKWNTNYTLSSILLALQVMLSNPVLENPVNLEAARILTKDESLYRTILKLFNRPLQMKDDSQELPKDPHKCIGPTKTTSFSDYYQAWSRIATSKATEYYRTALLKDPNFIGQYYKWKKMDLQHHKEWNLKYSVIKCWLARKNRMPDEVRHSMEGIKLCPTQIPTTDEIFLESPTAINSVTNIYETEEEGWKSDTSLYENNTDEPWEEEVEDLISWINTLNTNTLED</sequence>
<dbReference type="GO" id="GO:0033503">
    <property type="term" value="C:HULC complex"/>
    <property type="evidence" value="ECO:0000318"/>
    <property type="project" value="GO_Central"/>
</dbReference>
<dbReference type="PaxDb" id="9544-ENSMMUP00000016459"/>
<reference evidence="17" key="1">
    <citation type="journal article" date="2007" name="Science">
        <title>Evolutionary and biomedical insights from the rhesus macaque genome.</title>
        <authorList>
            <person name="Gibbs R.A."/>
            <person name="Rogers J."/>
            <person name="Katze M.G."/>
            <person name="Bumgarner R."/>
            <person name="Weinstock G.M."/>
            <person name="Mardis E.R."/>
            <person name="Remington K.A."/>
            <person name="Strausberg R.L."/>
            <person name="Venter J.C."/>
            <person name="Wilson R.K."/>
            <person name="Batzer M.A."/>
            <person name="Bustamante C.D."/>
            <person name="Eichler E.E."/>
            <person name="Hahn M.W."/>
            <person name="Hardison R.C."/>
            <person name="Makova K.D."/>
            <person name="Miller W."/>
            <person name="Milosavljevic A."/>
            <person name="Palermo R.E."/>
            <person name="Siepel A."/>
            <person name="Sikela J.M."/>
            <person name="Attaway T."/>
            <person name="Bell S."/>
            <person name="Bernard K.E."/>
            <person name="Buhay C.J."/>
            <person name="Chandrabose M.N."/>
            <person name="Dao M."/>
            <person name="Davis C."/>
            <person name="Delehaunty K.D."/>
            <person name="Ding Y."/>
            <person name="Dinh H.H."/>
            <person name="Dugan-Rocha S."/>
            <person name="Fulton L.A."/>
            <person name="Gabisi R.A."/>
            <person name="Garner T.T."/>
            <person name="Godfrey J."/>
            <person name="Hawes A.C."/>
            <person name="Hernandez J."/>
            <person name="Hines S."/>
            <person name="Holder M."/>
            <person name="Hume J."/>
            <person name="Jhangiani S.N."/>
            <person name="Joshi V."/>
            <person name="Khan Z.M."/>
            <person name="Kirkness E.F."/>
            <person name="Cree A."/>
            <person name="Fowler R.G."/>
            <person name="Lee S."/>
            <person name="Lewis L.R."/>
            <person name="Li Z."/>
            <person name="Liu Y.-S."/>
            <person name="Moore S.M."/>
            <person name="Muzny D."/>
            <person name="Nazareth L.V."/>
            <person name="Ngo D.N."/>
            <person name="Okwuonu G.O."/>
            <person name="Pai G."/>
            <person name="Parker D."/>
            <person name="Paul H.A."/>
            <person name="Pfannkoch C."/>
            <person name="Pohl C.S."/>
            <person name="Rogers Y.-H.C."/>
            <person name="Ruiz S.J."/>
            <person name="Sabo A."/>
            <person name="Santibanez J."/>
            <person name="Schneider B.W."/>
            <person name="Smith S.M."/>
            <person name="Sodergren E."/>
            <person name="Svatek A.F."/>
            <person name="Utterback T.R."/>
            <person name="Vattathil S."/>
            <person name="Warren W."/>
            <person name="White C.S."/>
            <person name="Chinwalla A.T."/>
            <person name="Feng Y."/>
            <person name="Halpern A.L."/>
            <person name="Hillier L.W."/>
            <person name="Huang X."/>
            <person name="Minx P."/>
            <person name="Nelson J.O."/>
            <person name="Pepin K.H."/>
            <person name="Qin X."/>
            <person name="Sutton G.G."/>
            <person name="Venter E."/>
            <person name="Walenz B.P."/>
            <person name="Wallis J.W."/>
            <person name="Worley K.C."/>
            <person name="Yang S.-P."/>
            <person name="Jones S.M."/>
            <person name="Marra M.A."/>
            <person name="Rocchi M."/>
            <person name="Schein J.E."/>
            <person name="Baertsch R."/>
            <person name="Clarke L."/>
            <person name="Csuros M."/>
            <person name="Glasscock J."/>
            <person name="Harris R.A."/>
            <person name="Havlak P."/>
            <person name="Jackson A.R."/>
            <person name="Jiang H."/>
            <person name="Liu Y."/>
            <person name="Messina D.N."/>
            <person name="Shen Y."/>
            <person name="Song H.X.-Z."/>
            <person name="Wylie T."/>
            <person name="Zhang L."/>
            <person name="Birney E."/>
            <person name="Han K."/>
            <person name="Konkel M.K."/>
            <person name="Lee J."/>
            <person name="Smit A.F.A."/>
            <person name="Ullmer B."/>
            <person name="Wang H."/>
            <person name="Xing J."/>
            <person name="Burhans R."/>
            <person name="Cheng Z."/>
            <person name="Karro J.E."/>
            <person name="Ma J."/>
            <person name="Raney B."/>
            <person name="She X."/>
            <person name="Cox M.J."/>
            <person name="Demuth J.P."/>
            <person name="Dumas L.J."/>
            <person name="Han S.-G."/>
            <person name="Hopkins J."/>
            <person name="Karimpour-Fard A."/>
            <person name="Kim Y.H."/>
            <person name="Pollack J.R."/>
            <person name="Vinar T."/>
            <person name="Addo-Quaye C."/>
            <person name="Degenhardt J."/>
            <person name="Denby A."/>
            <person name="Hubisz M.J."/>
            <person name="Indap A."/>
            <person name="Kosiol C."/>
            <person name="Lahn B.T."/>
            <person name="Lawson H.A."/>
            <person name="Marklein A."/>
            <person name="Nielsen R."/>
            <person name="Vallender E.J."/>
            <person name="Clark A.G."/>
            <person name="Ferguson B."/>
            <person name="Hernandez R.D."/>
            <person name="Hirani K."/>
            <person name="Kehrer-Sawatzki H."/>
            <person name="Kolb J."/>
            <person name="Patil S."/>
            <person name="Pu L.-L."/>
            <person name="Ren Y."/>
            <person name="Smith D.G."/>
            <person name="Wheeler D.A."/>
            <person name="Schenck I."/>
            <person name="Ball E.V."/>
            <person name="Chen R."/>
            <person name="Cooper D.N."/>
            <person name="Giardine B."/>
            <person name="Hsu F."/>
            <person name="Kent W.J."/>
            <person name="Lesk A."/>
            <person name="Nelson D.L."/>
            <person name="O'brien W.E."/>
            <person name="Pruefer K."/>
            <person name="Stenson P.D."/>
            <person name="Wallace J.C."/>
            <person name="Ke H."/>
            <person name="Liu X.-M."/>
            <person name="Wang P."/>
            <person name="Xiang A.P."/>
            <person name="Yang F."/>
            <person name="Barber G.P."/>
            <person name="Haussler D."/>
            <person name="Karolchik D."/>
            <person name="Kern A.D."/>
            <person name="Kuhn R.M."/>
            <person name="Smith K.E."/>
            <person name="Zwieg A.S."/>
        </authorList>
    </citation>
    <scope>NUCLEOTIDE SEQUENCE [LARGE SCALE GENOMIC DNA]</scope>
    <source>
        <strain evidence="17">17573</strain>
    </source>
</reference>
<dbReference type="SMART" id="SM00212">
    <property type="entry name" value="UBCc"/>
    <property type="match status" value="1"/>
</dbReference>
<dbReference type="Bgee" id="ENSMMUG00000012538">
    <property type="expression patterns" value="Expressed in spermatid and 6 other cell types or tissues"/>
</dbReference>
<feature type="active site" description="Glycyl thioester intermediate" evidence="13">
    <location>
        <position position="89"/>
    </location>
</feature>
<keyword evidence="5 14" id="KW-0067">ATP-binding</keyword>
<dbReference type="SMR" id="A0A1D5QEI5"/>
<comment type="function">
    <text evidence="8">Catalyzes the covalent attachment of ubiquitin to other proteins.</text>
</comment>
<dbReference type="ExpressionAtlas" id="A0A1D5QEI5">
    <property type="expression patterns" value="baseline"/>
</dbReference>
<keyword evidence="4 14" id="KW-0833">Ubl conjugation pathway</keyword>
<evidence type="ECO:0000256" key="12">
    <source>
        <dbReference type="ARBA" id="ARBA00082135"/>
    </source>
</evidence>
<evidence type="ECO:0000256" key="8">
    <source>
        <dbReference type="ARBA" id="ARBA00053619"/>
    </source>
</evidence>
<evidence type="ECO:0000313" key="18">
    <source>
        <dbReference type="VGNC" id="VGNC:79726"/>
    </source>
</evidence>
<dbReference type="InParanoid" id="A0A1D5QEI5"/>
<dbReference type="VEuPathDB" id="HostDB:ENSMMUG00000012538"/>
<dbReference type="VGNC" id="VGNC:79726">
    <property type="gene designation" value="UBE2U"/>
</dbReference>
<proteinExistence type="inferred from homology"/>
<dbReference type="AlphaFoldDB" id="A0A1D5QEI5"/>
<dbReference type="InterPro" id="IPR000608">
    <property type="entry name" value="UBC"/>
</dbReference>
<dbReference type="InterPro" id="IPR016135">
    <property type="entry name" value="UBQ-conjugating_enzyme/RWD"/>
</dbReference>
<dbReference type="InterPro" id="IPR050113">
    <property type="entry name" value="Ub_conjugating_enzyme"/>
</dbReference>
<keyword evidence="2" id="KW-0808">Transferase</keyword>
<dbReference type="CDD" id="cd23806">
    <property type="entry name" value="UBCc_UBE2U"/>
    <property type="match status" value="1"/>
</dbReference>
<evidence type="ECO:0000256" key="7">
    <source>
        <dbReference type="ARBA" id="ARBA00043952"/>
    </source>
</evidence>
<dbReference type="GeneID" id="697545"/>
<dbReference type="EC" id="2.3.2.23" evidence="1"/>
<dbReference type="GO" id="GO:0043161">
    <property type="term" value="P:proteasome-mediated ubiquitin-dependent protein catabolic process"/>
    <property type="evidence" value="ECO:0000318"/>
    <property type="project" value="GO_Central"/>
</dbReference>
<protein>
    <recommendedName>
        <fullName evidence="9">Ubiquitin-conjugating enzyme E2 U</fullName>
        <ecNumber evidence="1">2.3.2.23</ecNumber>
    </recommendedName>
    <alternativeName>
        <fullName evidence="10">E2 ubiquitin-conjugating enzyme U</fullName>
    </alternativeName>
    <alternativeName>
        <fullName evidence="12">Ubiquitin carrier protein U</fullName>
    </alternativeName>
    <alternativeName>
        <fullName evidence="11">Ubiquitin-protein ligase U</fullName>
    </alternativeName>
</protein>
<dbReference type="PANTHER" id="PTHR24067">
    <property type="entry name" value="UBIQUITIN-CONJUGATING ENZYME E2"/>
    <property type="match status" value="1"/>
</dbReference>
<dbReference type="GO" id="GO:0005524">
    <property type="term" value="F:ATP binding"/>
    <property type="evidence" value="ECO:0007669"/>
    <property type="project" value="UniProtKB-UniRule"/>
</dbReference>
<comment type="similarity">
    <text evidence="14">Belongs to the ubiquitin-conjugating enzyme family.</text>
</comment>
<evidence type="ECO:0000256" key="10">
    <source>
        <dbReference type="ARBA" id="ARBA00076315"/>
    </source>
</evidence>
<dbReference type="Gene3D" id="3.10.110.10">
    <property type="entry name" value="Ubiquitin Conjugating Enzyme"/>
    <property type="match status" value="1"/>
</dbReference>
<dbReference type="OrthoDB" id="9978460at2759"/>
<keyword evidence="6" id="KW-0832">Ubl conjugation</keyword>
<organism evidence="16 17">
    <name type="scientific">Macaca mulatta</name>
    <name type="common">Rhesus macaque</name>
    <dbReference type="NCBI Taxonomy" id="9544"/>
    <lineage>
        <taxon>Eukaryota</taxon>
        <taxon>Metazoa</taxon>
        <taxon>Chordata</taxon>
        <taxon>Craniata</taxon>
        <taxon>Vertebrata</taxon>
        <taxon>Euteleostomi</taxon>
        <taxon>Mammalia</taxon>
        <taxon>Eutheria</taxon>
        <taxon>Euarchontoglires</taxon>
        <taxon>Primates</taxon>
        <taxon>Haplorrhini</taxon>
        <taxon>Catarrhini</taxon>
        <taxon>Cercopithecidae</taxon>
        <taxon>Cercopithecinae</taxon>
        <taxon>Macaca</taxon>
    </lineage>
</organism>
<dbReference type="RefSeq" id="XP_001088250.3">
    <property type="nucleotide sequence ID" value="XM_001088250.3"/>
</dbReference>
<dbReference type="SUPFAM" id="SSF54495">
    <property type="entry name" value="UBC-like"/>
    <property type="match status" value="1"/>
</dbReference>
<evidence type="ECO:0000313" key="16">
    <source>
        <dbReference type="Ensembl" id="ENSMMUP00000046454.2"/>
    </source>
</evidence>
<dbReference type="FunFam" id="3.10.110.10:FF:000067">
    <property type="entry name" value="ubiquitin-conjugating enzyme E2 U isoform X1"/>
    <property type="match status" value="1"/>
</dbReference>
<dbReference type="InterPro" id="IPR023313">
    <property type="entry name" value="UBQ-conjugating_AS"/>
</dbReference>
<dbReference type="FunCoup" id="A0A1D5QEI5">
    <property type="interactions" value="192"/>
</dbReference>
<dbReference type="PROSITE" id="PS00183">
    <property type="entry name" value="UBC_1"/>
    <property type="match status" value="1"/>
</dbReference>
<evidence type="ECO:0000256" key="14">
    <source>
        <dbReference type="RuleBase" id="RU362109"/>
    </source>
</evidence>
<evidence type="ECO:0000259" key="15">
    <source>
        <dbReference type="PROSITE" id="PS50127"/>
    </source>
</evidence>
<keyword evidence="17" id="KW-1185">Reference proteome</keyword>
<gene>
    <name evidence="16 18" type="primary">UBE2U</name>
</gene>
<dbReference type="GO" id="GO:0006281">
    <property type="term" value="P:DNA repair"/>
    <property type="evidence" value="ECO:0000318"/>
    <property type="project" value="GO_Central"/>
</dbReference>
<dbReference type="Proteomes" id="UP000006718">
    <property type="component" value="Chromosome 1"/>
</dbReference>
<evidence type="ECO:0000256" key="11">
    <source>
        <dbReference type="ARBA" id="ARBA00077510"/>
    </source>
</evidence>
<dbReference type="GeneTree" id="ENSGT00940000162256"/>
<accession>A0A1D5QEI5</accession>
<comment type="pathway">
    <text evidence="7">Protein modification.</text>
</comment>
<evidence type="ECO:0000256" key="1">
    <source>
        <dbReference type="ARBA" id="ARBA00012486"/>
    </source>
</evidence>
<dbReference type="eggNOG" id="KOG0419">
    <property type="taxonomic scope" value="Eukaryota"/>
</dbReference>
<reference evidence="16" key="2">
    <citation type="submission" date="2019-01" db="EMBL/GenBank/DDBJ databases">
        <authorList>
            <person name="Graves T."/>
            <person name="Eichler E.E."/>
            <person name="Wilson R.K."/>
        </authorList>
    </citation>
    <scope>NUCLEOTIDE SEQUENCE [LARGE SCALE GENOMIC DNA]</scope>
    <source>
        <strain evidence="16">17573</strain>
    </source>
</reference>